<evidence type="ECO:0000313" key="16">
    <source>
        <dbReference type="Ensembl" id="ENSOMYP00000120398.1"/>
    </source>
</evidence>
<name>A0A8K9VEI5_ONCMY</name>
<feature type="transmembrane region" description="Helical" evidence="14">
    <location>
        <begin position="98"/>
        <end position="119"/>
    </location>
</feature>
<evidence type="ECO:0000256" key="7">
    <source>
        <dbReference type="ARBA" id="ARBA00022991"/>
    </source>
</evidence>
<keyword evidence="11 14" id="KW-0675">Receptor</keyword>
<dbReference type="GeneTree" id="ENSGT01150000286935"/>
<evidence type="ECO:0000256" key="5">
    <source>
        <dbReference type="ARBA" id="ARBA00022925"/>
    </source>
</evidence>
<dbReference type="FunFam" id="1.20.1070.10:FF:000044">
    <property type="entry name" value="Opsin, ultraviolet-sensitive"/>
    <property type="match status" value="1"/>
</dbReference>
<dbReference type="PRINTS" id="PR00238">
    <property type="entry name" value="OPSIN"/>
</dbReference>
<evidence type="ECO:0000256" key="11">
    <source>
        <dbReference type="ARBA" id="ARBA00023170"/>
    </source>
</evidence>
<evidence type="ECO:0000256" key="4">
    <source>
        <dbReference type="ARBA" id="ARBA00022692"/>
    </source>
</evidence>
<evidence type="ECO:0000256" key="3">
    <source>
        <dbReference type="ARBA" id="ARBA00022606"/>
    </source>
</evidence>
<dbReference type="AlphaFoldDB" id="A0A8K9VEI5"/>
<dbReference type="PROSITE" id="PS00238">
    <property type="entry name" value="OPSIN"/>
    <property type="match status" value="1"/>
</dbReference>
<keyword evidence="17" id="KW-1185">Reference proteome</keyword>
<dbReference type="PROSITE" id="PS00237">
    <property type="entry name" value="G_PROTEIN_RECEP_F1_1"/>
    <property type="match status" value="1"/>
</dbReference>
<evidence type="ECO:0000256" key="13">
    <source>
        <dbReference type="ARBA" id="ARBA00059157"/>
    </source>
</evidence>
<keyword evidence="8 14" id="KW-0297">G-protein coupled receptor</keyword>
<evidence type="ECO:0000313" key="17">
    <source>
        <dbReference type="Proteomes" id="UP000694395"/>
    </source>
</evidence>
<dbReference type="Gene3D" id="1.20.1070.10">
    <property type="entry name" value="Rhodopsin 7-helix transmembrane proteins"/>
    <property type="match status" value="1"/>
</dbReference>
<keyword evidence="4 14" id="KW-0812">Transmembrane</keyword>
<dbReference type="GO" id="GO:0007601">
    <property type="term" value="P:visual perception"/>
    <property type="evidence" value="ECO:0007669"/>
    <property type="project" value="InterPro"/>
</dbReference>
<comment type="function">
    <text evidence="13">Photoreceptor implicated in non-image-forming responses to light.</text>
</comment>
<dbReference type="GO" id="GO:0016020">
    <property type="term" value="C:membrane"/>
    <property type="evidence" value="ECO:0007669"/>
    <property type="project" value="UniProtKB-SubCell"/>
</dbReference>
<dbReference type="SMART" id="SM01381">
    <property type="entry name" value="7TM_GPCR_Srsx"/>
    <property type="match status" value="1"/>
</dbReference>
<dbReference type="PROSITE" id="PS50262">
    <property type="entry name" value="G_PROTEIN_RECEP_F1_2"/>
    <property type="match status" value="1"/>
</dbReference>
<feature type="transmembrane region" description="Helical" evidence="14">
    <location>
        <begin position="61"/>
        <end position="86"/>
    </location>
</feature>
<dbReference type="InterPro" id="IPR027430">
    <property type="entry name" value="Retinal_BS"/>
</dbReference>
<dbReference type="GO" id="GO:0009881">
    <property type="term" value="F:photoreceptor activity"/>
    <property type="evidence" value="ECO:0007669"/>
    <property type="project" value="UniProtKB-KW"/>
</dbReference>
<feature type="domain" description="G-protein coupled receptors family 1 profile" evidence="15">
    <location>
        <begin position="77"/>
        <end position="338"/>
    </location>
</feature>
<reference evidence="16" key="1">
    <citation type="submission" date="2020-07" db="EMBL/GenBank/DDBJ databases">
        <title>A long reads based de novo assembly of the rainbow trout Arlee double haploid line genome.</title>
        <authorList>
            <person name="Gao G."/>
            <person name="Palti Y."/>
        </authorList>
    </citation>
    <scope>NUCLEOTIDE SEQUENCE [LARGE SCALE GENOMIC DNA]</scope>
</reference>
<comment type="similarity">
    <text evidence="14">Belongs to the G-protein coupled receptor 1 family. Opsin subfamily.</text>
</comment>
<reference evidence="16" key="3">
    <citation type="submission" date="2025-09" db="UniProtKB">
        <authorList>
            <consortium name="Ensembl"/>
        </authorList>
    </citation>
    <scope>IDENTIFICATION</scope>
</reference>
<dbReference type="GO" id="GO:0004930">
    <property type="term" value="F:G protein-coupled receptor activity"/>
    <property type="evidence" value="ECO:0007669"/>
    <property type="project" value="UniProtKB-KW"/>
</dbReference>
<accession>A0A8K9VEI5</accession>
<keyword evidence="6 14" id="KW-1133">Transmembrane helix</keyword>
<proteinExistence type="inferred from homology"/>
<evidence type="ECO:0000256" key="8">
    <source>
        <dbReference type="ARBA" id="ARBA00023040"/>
    </source>
</evidence>
<evidence type="ECO:0000256" key="12">
    <source>
        <dbReference type="ARBA" id="ARBA00023224"/>
    </source>
</evidence>
<evidence type="ECO:0000256" key="14">
    <source>
        <dbReference type="RuleBase" id="RU004951"/>
    </source>
</evidence>
<dbReference type="CDD" id="cd15336">
    <property type="entry name" value="7tmA_Melanopsin"/>
    <property type="match status" value="1"/>
</dbReference>
<dbReference type="InterPro" id="IPR001760">
    <property type="entry name" value="Opsin"/>
</dbReference>
<sequence length="699" mass="80371">MSSRSPVKADSIPTQDPSLAPWNISSVSAHRLMELPPAFTSVAMTVRWPFPTVDVPDHHHYTLGSVILAVGITGMVGNFLVMYAFCRSRSLRTPANMFIINLALTDFLMCVTQTPIFFINSMHNRWIFGEKACELYAFCGALFGMTSMITLLVIAVDRYFVITRPLASMGVMSRRRALYVMAAAWFYSMFWSLPPFFGWSAYVPEGLMTSCSWDYMTFTPSVRSYTMLLFIFVFFIPLFIIIYCYICIFIAVRSATRAVCKINEGTRDSVKSMHKMRTEWKTAKIALIVILLYVISWAPYSCVALTAFAGYADMLTPYMNSVPAAIAKASAIHNPIIYAITHPKYRYTHHHHTPQIQVHTSTSHTPNTGTHINITHPKYRYTHQHHTPQLQVHTSPSHTPTTGTHINITHPNYRYTHQHHTPQIQVHTSPSDNPNYRYTHHHQTTPNTGTHINITHPKYRYTHQHHTPQMQVHTSPSHTPNTGTHINITHPKYRYTHQHHTPQIQVHTSTSHTPNTGTHINITHPKYRYTHHHHTPQLQVHTSPSHTPTTGTHITITHPNYRYTHHHQTTPNTGTHINITHPKYRYTHQHHTPQMQVHTSTSHTPNAGTHITITHPNYRYTHQHHTPQLQVHTSPSDNPKYRYTHHHHTPQLQVHTSPSHTPTTGTHINITHPNYRYTHPSLNTSAVYVDDYYQWAELD</sequence>
<evidence type="ECO:0000256" key="9">
    <source>
        <dbReference type="ARBA" id="ARBA00023136"/>
    </source>
</evidence>
<evidence type="ECO:0000256" key="1">
    <source>
        <dbReference type="ARBA" id="ARBA00004141"/>
    </source>
</evidence>
<dbReference type="InterPro" id="IPR000276">
    <property type="entry name" value="GPCR_Rhodpsn"/>
</dbReference>
<keyword evidence="9 14" id="KW-0472">Membrane</keyword>
<evidence type="ECO:0000256" key="2">
    <source>
        <dbReference type="ARBA" id="ARBA00022543"/>
    </source>
</evidence>
<feature type="transmembrane region" description="Helical" evidence="14">
    <location>
        <begin position="135"/>
        <end position="156"/>
    </location>
</feature>
<organism evidence="16 17">
    <name type="scientific">Oncorhynchus mykiss</name>
    <name type="common">Rainbow trout</name>
    <name type="synonym">Salmo gairdneri</name>
    <dbReference type="NCBI Taxonomy" id="8022"/>
    <lineage>
        <taxon>Eukaryota</taxon>
        <taxon>Metazoa</taxon>
        <taxon>Chordata</taxon>
        <taxon>Craniata</taxon>
        <taxon>Vertebrata</taxon>
        <taxon>Euteleostomi</taxon>
        <taxon>Actinopterygii</taxon>
        <taxon>Neopterygii</taxon>
        <taxon>Teleostei</taxon>
        <taxon>Protacanthopterygii</taxon>
        <taxon>Salmoniformes</taxon>
        <taxon>Salmonidae</taxon>
        <taxon>Salmoninae</taxon>
        <taxon>Oncorhynchus</taxon>
    </lineage>
</organism>
<feature type="transmembrane region" description="Helical" evidence="14">
    <location>
        <begin position="177"/>
        <end position="202"/>
    </location>
</feature>
<comment type="caution">
    <text evidence="14">Lacks conserved residue(s) required for the propagation of feature annotation.</text>
</comment>
<keyword evidence="3 14" id="KW-0716">Sensory transduction</keyword>
<dbReference type="Pfam" id="PF00001">
    <property type="entry name" value="7tm_1"/>
    <property type="match status" value="1"/>
</dbReference>
<evidence type="ECO:0000259" key="15">
    <source>
        <dbReference type="PROSITE" id="PS50262"/>
    </source>
</evidence>
<evidence type="ECO:0000256" key="6">
    <source>
        <dbReference type="ARBA" id="ARBA00022989"/>
    </source>
</evidence>
<keyword evidence="12 14" id="KW-0807">Transducer</keyword>
<keyword evidence="10" id="KW-1015">Disulfide bond</keyword>
<dbReference type="SUPFAM" id="SSF81321">
    <property type="entry name" value="Family A G protein-coupled receptor-like"/>
    <property type="match status" value="1"/>
</dbReference>
<feature type="transmembrane region" description="Helical" evidence="14">
    <location>
        <begin position="285"/>
        <end position="311"/>
    </location>
</feature>
<dbReference type="InterPro" id="IPR050125">
    <property type="entry name" value="GPCR_opsins"/>
</dbReference>
<dbReference type="InterPro" id="IPR017452">
    <property type="entry name" value="GPCR_Rhodpsn_7TM"/>
</dbReference>
<comment type="subcellular location">
    <subcellularLocation>
        <location evidence="1 14">Membrane</location>
        <topology evidence="1 14">Multi-pass membrane protein</topology>
    </subcellularLocation>
</comment>
<dbReference type="GO" id="GO:0007602">
    <property type="term" value="P:phototransduction"/>
    <property type="evidence" value="ECO:0007669"/>
    <property type="project" value="UniProtKB-KW"/>
</dbReference>
<dbReference type="Proteomes" id="UP000694395">
    <property type="component" value="Chromosome 16"/>
</dbReference>
<dbReference type="Ensembl" id="ENSOMYT00000124083.1">
    <property type="protein sequence ID" value="ENSOMYP00000120398.1"/>
    <property type="gene ID" value="ENSOMYG00000054570.1"/>
</dbReference>
<feature type="transmembrane region" description="Helical" evidence="14">
    <location>
        <begin position="222"/>
        <end position="252"/>
    </location>
</feature>
<evidence type="ECO:0000256" key="10">
    <source>
        <dbReference type="ARBA" id="ARBA00023157"/>
    </source>
</evidence>
<keyword evidence="2 14" id="KW-0600">Photoreceptor protein</keyword>
<dbReference type="PRINTS" id="PR00237">
    <property type="entry name" value="GPCRRHODOPSN"/>
</dbReference>
<protein>
    <submittedName>
        <fullName evidence="16">Opsin 4b</fullName>
    </submittedName>
</protein>
<reference evidence="16" key="2">
    <citation type="submission" date="2025-08" db="UniProtKB">
        <authorList>
            <consortium name="Ensembl"/>
        </authorList>
    </citation>
    <scope>IDENTIFICATION</scope>
</reference>
<keyword evidence="5 14" id="KW-0681">Retinal protein</keyword>
<dbReference type="PANTHER" id="PTHR24240">
    <property type="entry name" value="OPSIN"/>
    <property type="match status" value="1"/>
</dbReference>
<keyword evidence="7 14" id="KW-0157">Chromophore</keyword>